<gene>
    <name evidence="1" type="ORF">NMK_3305</name>
</gene>
<proteinExistence type="predicted"/>
<dbReference type="RefSeq" id="WP_146187224.1">
    <property type="nucleotide sequence ID" value="NZ_BDOQ01000019.1"/>
</dbReference>
<keyword evidence="2" id="KW-1185">Reference proteome</keyword>
<comment type="caution">
    <text evidence="1">The sequence shown here is derived from an EMBL/GenBank/DDBJ whole genome shotgun (WGS) entry which is preliminary data.</text>
</comment>
<evidence type="ECO:0000313" key="2">
    <source>
        <dbReference type="Proteomes" id="UP000245081"/>
    </source>
</evidence>
<accession>A0A2R5FIF4</accession>
<protein>
    <submittedName>
        <fullName evidence="1">Uncharacterized protein</fullName>
    </submittedName>
</protein>
<dbReference type="EMBL" id="BDOQ01000019">
    <property type="protein sequence ID" value="GBG15694.1"/>
    <property type="molecule type" value="Genomic_DNA"/>
</dbReference>
<reference evidence="1 2" key="1">
    <citation type="journal article" date="2018" name="Environ. Microbiol.">
        <title>Isolation and genomic characterization of Novimethylophilus kurashikiensis gen. nov. sp. nov., a new lanthanide-dependent methylotrophic species of Methylophilaceae.</title>
        <authorList>
            <person name="Lv H."/>
            <person name="Sahin N."/>
            <person name="Tani A."/>
        </authorList>
    </citation>
    <scope>NUCLEOTIDE SEQUENCE [LARGE SCALE GENOMIC DNA]</scope>
    <source>
        <strain evidence="1 2">La2-4</strain>
    </source>
</reference>
<dbReference type="AlphaFoldDB" id="A0A2R5FIF4"/>
<evidence type="ECO:0000313" key="1">
    <source>
        <dbReference type="EMBL" id="GBG15694.1"/>
    </source>
</evidence>
<organism evidence="1 2">
    <name type="scientific">Novimethylophilus kurashikiensis</name>
    <dbReference type="NCBI Taxonomy" id="1825523"/>
    <lineage>
        <taxon>Bacteria</taxon>
        <taxon>Pseudomonadati</taxon>
        <taxon>Pseudomonadota</taxon>
        <taxon>Betaproteobacteria</taxon>
        <taxon>Nitrosomonadales</taxon>
        <taxon>Methylophilaceae</taxon>
        <taxon>Novimethylophilus</taxon>
    </lineage>
</organism>
<name>A0A2R5FIF4_9PROT</name>
<dbReference type="Proteomes" id="UP000245081">
    <property type="component" value="Unassembled WGS sequence"/>
</dbReference>
<sequence>MGHPYYNTLYGADDYQHRDLALCFLMLYDNVWLAPADNHMPRSRTSPHDKKHIAELGLHADWDDFHPKDYQAHHQYIQFLTKQSSVATLLGGRLRIPKENWDQVIEYALYEASLSARKRIPILCSPGRRALISTLVQIQAPSLHPLFSPNSEVKFVDTYRAVTGLALAPKSLDHLMDAKPDKAVRKYGQALIDAAQNSNQMILINEKSIAIAALEAINTEEVSNLYAGRLNWAATFLRMLHQPAAALAMSFGSHLASSGADVAGWYEFQGSIDQAIDKKEFIRKLELIAYSPDV</sequence>